<dbReference type="SMART" id="SM00437">
    <property type="entry name" value="TOP1Ac"/>
    <property type="match status" value="1"/>
</dbReference>
<dbReference type="EMBL" id="JAIFTH010001259">
    <property type="protein sequence ID" value="KAG9508605.1"/>
    <property type="molecule type" value="Genomic_DNA"/>
</dbReference>
<protein>
    <recommendedName>
        <fullName evidence="3 7">DNA topoisomerase</fullName>
        <ecNumber evidence="3 7">5.6.2.1</ecNumber>
    </recommendedName>
</protein>
<dbReference type="PROSITE" id="PS52039">
    <property type="entry name" value="TOPO_IA_2"/>
    <property type="match status" value="1"/>
</dbReference>
<feature type="domain" description="Toprim" evidence="8">
    <location>
        <begin position="2"/>
        <end position="148"/>
    </location>
</feature>
<evidence type="ECO:0000313" key="11">
    <source>
        <dbReference type="Proteomes" id="UP000825002"/>
    </source>
</evidence>
<dbReference type="InterPro" id="IPR000380">
    <property type="entry name" value="Topo_IA"/>
</dbReference>
<accession>A0ABQ7S5T8</accession>
<evidence type="ECO:0000256" key="2">
    <source>
        <dbReference type="ARBA" id="ARBA00009446"/>
    </source>
</evidence>
<evidence type="ECO:0000259" key="9">
    <source>
        <dbReference type="PROSITE" id="PS52039"/>
    </source>
</evidence>
<dbReference type="InterPro" id="IPR003601">
    <property type="entry name" value="Topo_IA_2"/>
</dbReference>
<dbReference type="Gene3D" id="2.70.20.10">
    <property type="entry name" value="Topoisomerase I, domain 3"/>
    <property type="match status" value="1"/>
</dbReference>
<dbReference type="CDD" id="cd00186">
    <property type="entry name" value="TOP1Ac"/>
    <property type="match status" value="1"/>
</dbReference>
<reference evidence="10 11" key="1">
    <citation type="submission" date="2020-10" db="EMBL/GenBank/DDBJ databases">
        <authorList>
            <person name="Klimov P.B."/>
            <person name="Dyachkov S.M."/>
            <person name="Chetverikov P.E."/>
        </authorList>
    </citation>
    <scope>NUCLEOTIDE SEQUENCE [LARGE SCALE GENOMIC DNA]</scope>
    <source>
        <strain evidence="10">BMOC 18-1129-001#AD2665</strain>
        <tissue evidence="10">Entire mites</tissue>
    </source>
</reference>
<dbReference type="PANTHER" id="PTHR11390:SF21">
    <property type="entry name" value="DNA TOPOISOMERASE 3-ALPHA"/>
    <property type="match status" value="1"/>
</dbReference>
<feature type="domain" description="Topo IA-type catalytic" evidence="9">
    <location>
        <begin position="166"/>
        <end position="593"/>
    </location>
</feature>
<dbReference type="SUPFAM" id="SSF56712">
    <property type="entry name" value="Prokaryotic type I DNA topoisomerase"/>
    <property type="match status" value="1"/>
</dbReference>
<dbReference type="Gene3D" id="3.40.50.140">
    <property type="match status" value="1"/>
</dbReference>
<dbReference type="SMART" id="SM00436">
    <property type="entry name" value="TOP1Bc"/>
    <property type="match status" value="1"/>
</dbReference>
<organism evidence="10 11">
    <name type="scientific">Fragariocoptes setiger</name>
    <dbReference type="NCBI Taxonomy" id="1670756"/>
    <lineage>
        <taxon>Eukaryota</taxon>
        <taxon>Metazoa</taxon>
        <taxon>Ecdysozoa</taxon>
        <taxon>Arthropoda</taxon>
        <taxon>Chelicerata</taxon>
        <taxon>Arachnida</taxon>
        <taxon>Acari</taxon>
        <taxon>Acariformes</taxon>
        <taxon>Trombidiformes</taxon>
        <taxon>Prostigmata</taxon>
        <taxon>Eupodina</taxon>
        <taxon>Eriophyoidea</taxon>
        <taxon>Phytoptidae</taxon>
        <taxon>Fragariocoptes</taxon>
    </lineage>
</organism>
<comment type="caution">
    <text evidence="10">The sequence shown here is derived from an EMBL/GenBank/DDBJ whole genome shotgun (WGS) entry which is preliminary data.</text>
</comment>
<evidence type="ECO:0000256" key="7">
    <source>
        <dbReference type="RuleBase" id="RU362092"/>
    </source>
</evidence>
<dbReference type="InterPro" id="IPR013825">
    <property type="entry name" value="Topo_IA_cen_sub2"/>
</dbReference>
<dbReference type="SMART" id="SM00493">
    <property type="entry name" value="TOPRIM"/>
    <property type="match status" value="1"/>
</dbReference>
<dbReference type="Gene3D" id="1.10.460.10">
    <property type="entry name" value="Topoisomerase I, domain 2"/>
    <property type="match status" value="1"/>
</dbReference>
<proteinExistence type="inferred from homology"/>
<dbReference type="InterPro" id="IPR013497">
    <property type="entry name" value="Topo_IA_cen"/>
</dbReference>
<evidence type="ECO:0000256" key="5">
    <source>
        <dbReference type="ARBA" id="ARBA00023125"/>
    </source>
</evidence>
<comment type="function">
    <text evidence="7">Introduces a single-strand break via transesterification at a target site in duplex DNA. Releases the supercoiling and torsional tension of DNA introduced during the DNA replication and transcription by transiently cleaving and rejoining one strand of the DNA duplex. The scissile phosphodiester is attacked by the catalytic tyrosine of the enzyme, resulting in the formation of a DNA-(5'-phosphotyrosyl)-enzyme intermediate and the expulsion of a 3'-OH DNA strand.</text>
</comment>
<dbReference type="InterPro" id="IPR023405">
    <property type="entry name" value="Topo_IA_core_domain"/>
</dbReference>
<keyword evidence="4 7" id="KW-0799">Topoisomerase</keyword>
<dbReference type="InterPro" id="IPR034144">
    <property type="entry name" value="TOPRIM_TopoIII"/>
</dbReference>
<evidence type="ECO:0000259" key="8">
    <source>
        <dbReference type="PROSITE" id="PS50880"/>
    </source>
</evidence>
<dbReference type="InterPro" id="IPR006171">
    <property type="entry name" value="TOPRIM_dom"/>
</dbReference>
<evidence type="ECO:0000256" key="6">
    <source>
        <dbReference type="ARBA" id="ARBA00023235"/>
    </source>
</evidence>
<dbReference type="Pfam" id="PF01131">
    <property type="entry name" value="Topoisom_bac"/>
    <property type="match status" value="1"/>
</dbReference>
<keyword evidence="5 7" id="KW-0238">DNA-binding</keyword>
<evidence type="ECO:0000256" key="1">
    <source>
        <dbReference type="ARBA" id="ARBA00000213"/>
    </source>
</evidence>
<name>A0ABQ7S5T8_9ACAR</name>
<comment type="similarity">
    <text evidence="2 7">Belongs to the type IA topoisomerase family.</text>
</comment>
<gene>
    <name evidence="10" type="primary">TOP3A</name>
    <name evidence="10" type="ORF">GZH46_02895</name>
</gene>
<dbReference type="EC" id="5.6.2.1" evidence="3 7"/>
<dbReference type="CDD" id="cd03362">
    <property type="entry name" value="TOPRIM_TopoIA_TopoIII"/>
    <property type="match status" value="1"/>
</dbReference>
<evidence type="ECO:0000313" key="10">
    <source>
        <dbReference type="EMBL" id="KAG9508605.1"/>
    </source>
</evidence>
<evidence type="ECO:0000256" key="3">
    <source>
        <dbReference type="ARBA" id="ARBA00012891"/>
    </source>
</evidence>
<evidence type="ECO:0000256" key="4">
    <source>
        <dbReference type="ARBA" id="ARBA00023029"/>
    </source>
</evidence>
<keyword evidence="6 7" id="KW-0413">Isomerase</keyword>
<feature type="non-terminal residue" evidence="10">
    <location>
        <position position="1"/>
    </location>
</feature>
<dbReference type="PANTHER" id="PTHR11390">
    <property type="entry name" value="PROKARYOTIC DNA TOPOISOMERASE"/>
    <property type="match status" value="1"/>
</dbReference>
<dbReference type="Gene3D" id="1.10.290.10">
    <property type="entry name" value="Topoisomerase I, domain 4"/>
    <property type="match status" value="1"/>
</dbReference>
<comment type="catalytic activity">
    <reaction evidence="1 7">
        <text>ATP-independent breakage of single-stranded DNA, followed by passage and rejoining.</text>
        <dbReference type="EC" id="5.6.2.1"/>
    </reaction>
</comment>
<dbReference type="PROSITE" id="PS50880">
    <property type="entry name" value="TOPRIM"/>
    <property type="match status" value="1"/>
</dbReference>
<sequence>MKVFNVAEKNDAAKNISAILSEGRNNRREGRSKYNKIYDFSCDVPSLGGHCGMTMTSVSGHLVAIDFGTACRNWASVPEETLFKEPIVKNYNNTSKQIKATLEAEAKKCRALIIWTDGDREGENIGFQIIDVCRRANPSLIVKRARFSEITPRAMRIAIQTLENPNELMSKAVDIRKELDLRFGAIFTRFQTMYAQRQLSQFLGNGKGILSYGPCQFPTLGFVVARYKEIVDFRSQNFWYIDVRHKKDGIDMSFNWKRARVFDENVCCALYSKIMERPVARVTSVSSKQKLHFRPYPMHTTVMEKLASQKLRMTAKRAMEVAEKLYNKGLISYPRTETNIFPQGLNLRDIVQAQTGHSVWGPFACWILDCGGPRARNGKKTDNAHPPIHPTKLADGNTFQSQEEARLYELITRHFLACVSKDAVGHETNVDIDINTEKFNTKGLIILEKNYLEVYPYLKWNAKEIARFDMNENFLPDSIMMYDGKTTPPWPLTESQLISLMEKHGIGTDATHAEHINTIQVRNYVKKMNNMHFVPCKIGLALYDGYADMREAAHFTKPFLRAQLERDLQSICDGQAVDTSVAQRYITEHKHIFRKIKESATRLDTAFRRSFGGEDPETAIRRIMRESSSTS</sequence>
<dbReference type="InterPro" id="IPR013826">
    <property type="entry name" value="Topo_IA_cen_sub3"/>
</dbReference>
<dbReference type="Proteomes" id="UP000825002">
    <property type="component" value="Unassembled WGS sequence"/>
</dbReference>
<dbReference type="InterPro" id="IPR013824">
    <property type="entry name" value="Topo_IA_cen_sub1"/>
</dbReference>
<keyword evidence="11" id="KW-1185">Reference proteome</keyword>
<dbReference type="InterPro" id="IPR003602">
    <property type="entry name" value="Topo_IA_DNA-bd_dom"/>
</dbReference>
<dbReference type="Pfam" id="PF01751">
    <property type="entry name" value="Toprim"/>
    <property type="match status" value="1"/>
</dbReference>
<dbReference type="PRINTS" id="PR00417">
    <property type="entry name" value="PRTPISMRASEI"/>
</dbReference>